<feature type="transmembrane region" description="Helical" evidence="1">
    <location>
        <begin position="258"/>
        <end position="280"/>
    </location>
</feature>
<sequence length="286" mass="31806">MATKELKRSKRVTSTAKKTAKTQPKSLAGFLVSDILVIILSILLMATYLNPSFMKSNLNDSTHMSNYINRQFVKLSNAVSNDQNQLSAKILNEEQVKDVMNDMIDYTSGIHNFRNNSLQISSEIKTTLINIIDDSSATKAKRIKVALQENDQTSQYAVLSAFDLDALTTLSNAVTLFWIVAIGILLIALILLVIILNRMRKSNLTWKLALKEFLSVVSSLGLILTILFMILAIVSSLFDFSNFIGEFAATVIQYTSYLSFNVVLVGVIMYVISTLPLALFKSTLTK</sequence>
<keyword evidence="1" id="KW-1133">Transmembrane helix</keyword>
<gene>
    <name evidence="2" type="ORF">FC86_GL001103</name>
</gene>
<dbReference type="GO" id="GO:0005737">
    <property type="term" value="C:cytoplasm"/>
    <property type="evidence" value="ECO:0007669"/>
    <property type="project" value="GOC"/>
</dbReference>
<dbReference type="GO" id="GO:0016020">
    <property type="term" value="C:membrane"/>
    <property type="evidence" value="ECO:0007669"/>
    <property type="project" value="InterPro"/>
</dbReference>
<dbReference type="EMBL" id="AYZL01000006">
    <property type="protein sequence ID" value="KRN04747.1"/>
    <property type="molecule type" value="Genomic_DNA"/>
</dbReference>
<feature type="transmembrane region" description="Helical" evidence="1">
    <location>
        <begin position="216"/>
        <end position="238"/>
    </location>
</feature>
<dbReference type="Pfam" id="PF04148">
    <property type="entry name" value="Erv26"/>
    <property type="match status" value="1"/>
</dbReference>
<dbReference type="GO" id="GO:0097020">
    <property type="term" value="F:COPII receptor activity"/>
    <property type="evidence" value="ECO:0007669"/>
    <property type="project" value="InterPro"/>
</dbReference>
<keyword evidence="3" id="KW-1185">Reference proteome</keyword>
<feature type="transmembrane region" description="Helical" evidence="1">
    <location>
        <begin position="176"/>
        <end position="196"/>
    </location>
</feature>
<dbReference type="GO" id="GO:0006888">
    <property type="term" value="P:endoplasmic reticulum to Golgi vesicle-mediated transport"/>
    <property type="evidence" value="ECO:0007669"/>
    <property type="project" value="InterPro"/>
</dbReference>
<protein>
    <submittedName>
        <fullName evidence="2">Uncharacterized protein</fullName>
    </submittedName>
</protein>
<dbReference type="InterPro" id="IPR007277">
    <property type="entry name" value="Svp26/Tex261"/>
</dbReference>
<comment type="caution">
    <text evidence="2">The sequence shown here is derived from an EMBL/GenBank/DDBJ whole genome shotgun (WGS) entry which is preliminary data.</text>
</comment>
<feature type="transmembrane region" description="Helical" evidence="1">
    <location>
        <begin position="27"/>
        <end position="49"/>
    </location>
</feature>
<organism evidence="2 3">
    <name type="scientific">Holzapfeliella floricola DSM 23037 = JCM 16512</name>
    <dbReference type="NCBI Taxonomy" id="1423744"/>
    <lineage>
        <taxon>Bacteria</taxon>
        <taxon>Bacillati</taxon>
        <taxon>Bacillota</taxon>
        <taxon>Bacilli</taxon>
        <taxon>Lactobacillales</taxon>
        <taxon>Lactobacillaceae</taxon>
        <taxon>Holzapfeliella</taxon>
    </lineage>
</organism>
<accession>A0A0R2DNN2</accession>
<evidence type="ECO:0000256" key="1">
    <source>
        <dbReference type="SAM" id="Phobius"/>
    </source>
</evidence>
<name>A0A0R2DNN2_9LACO</name>
<keyword evidence="1" id="KW-0472">Membrane</keyword>
<reference evidence="2 3" key="1">
    <citation type="journal article" date="2015" name="Genome Announc.">
        <title>Expanding the biotechnology potential of lactobacilli through comparative genomics of 213 strains and associated genera.</title>
        <authorList>
            <person name="Sun Z."/>
            <person name="Harris H.M."/>
            <person name="McCann A."/>
            <person name="Guo C."/>
            <person name="Argimon S."/>
            <person name="Zhang W."/>
            <person name="Yang X."/>
            <person name="Jeffery I.B."/>
            <person name="Cooney J.C."/>
            <person name="Kagawa T.F."/>
            <person name="Liu W."/>
            <person name="Song Y."/>
            <person name="Salvetti E."/>
            <person name="Wrobel A."/>
            <person name="Rasinkangas P."/>
            <person name="Parkhill J."/>
            <person name="Rea M.C."/>
            <person name="O'Sullivan O."/>
            <person name="Ritari J."/>
            <person name="Douillard F.P."/>
            <person name="Paul Ross R."/>
            <person name="Yang R."/>
            <person name="Briner A.E."/>
            <person name="Felis G.E."/>
            <person name="de Vos W.M."/>
            <person name="Barrangou R."/>
            <person name="Klaenhammer T.R."/>
            <person name="Caufield P.W."/>
            <person name="Cui Y."/>
            <person name="Zhang H."/>
            <person name="O'Toole P.W."/>
        </authorList>
    </citation>
    <scope>NUCLEOTIDE SEQUENCE [LARGE SCALE GENOMIC DNA]</scope>
    <source>
        <strain evidence="2 3">DSM 23037</strain>
    </source>
</reference>
<proteinExistence type="predicted"/>
<evidence type="ECO:0000313" key="2">
    <source>
        <dbReference type="EMBL" id="KRN04747.1"/>
    </source>
</evidence>
<dbReference type="RefSeq" id="WP_056974073.1">
    <property type="nucleotide sequence ID" value="NZ_AYZL01000006.1"/>
</dbReference>
<dbReference type="PATRIC" id="fig|1423744.4.peg.1132"/>
<keyword evidence="1" id="KW-0812">Transmembrane</keyword>
<dbReference type="Proteomes" id="UP000051378">
    <property type="component" value="Unassembled WGS sequence"/>
</dbReference>
<dbReference type="AlphaFoldDB" id="A0A0R2DNN2"/>
<evidence type="ECO:0000313" key="3">
    <source>
        <dbReference type="Proteomes" id="UP000051378"/>
    </source>
</evidence>